<accession>A0A565BXM5</accession>
<feature type="coiled-coil region" evidence="1">
    <location>
        <begin position="1"/>
        <end position="49"/>
    </location>
</feature>
<dbReference type="InterPro" id="IPR050804">
    <property type="entry name" value="MCC"/>
</dbReference>
<dbReference type="AlphaFoldDB" id="A0A565BXM5"/>
<evidence type="ECO:0008006" key="4">
    <source>
        <dbReference type="Google" id="ProtNLM"/>
    </source>
</evidence>
<proteinExistence type="predicted"/>
<dbReference type="PANTHER" id="PTHR46236">
    <property type="entry name" value="TRAF-LIKE SUPERFAMILY PROTEIN"/>
    <property type="match status" value="1"/>
</dbReference>
<organism evidence="2 3">
    <name type="scientific">Arabis nemorensis</name>
    <dbReference type="NCBI Taxonomy" id="586526"/>
    <lineage>
        <taxon>Eukaryota</taxon>
        <taxon>Viridiplantae</taxon>
        <taxon>Streptophyta</taxon>
        <taxon>Embryophyta</taxon>
        <taxon>Tracheophyta</taxon>
        <taxon>Spermatophyta</taxon>
        <taxon>Magnoliopsida</taxon>
        <taxon>eudicotyledons</taxon>
        <taxon>Gunneridae</taxon>
        <taxon>Pentapetalae</taxon>
        <taxon>rosids</taxon>
        <taxon>malvids</taxon>
        <taxon>Brassicales</taxon>
        <taxon>Brassicaceae</taxon>
        <taxon>Arabideae</taxon>
        <taxon>Arabis</taxon>
    </lineage>
</organism>
<feature type="coiled-coil region" evidence="1">
    <location>
        <begin position="161"/>
        <end position="223"/>
    </location>
</feature>
<protein>
    <recommendedName>
        <fullName evidence="4">MATH domain-containing protein</fullName>
    </recommendedName>
</protein>
<reference evidence="2" key="1">
    <citation type="submission" date="2019-07" db="EMBL/GenBank/DDBJ databases">
        <authorList>
            <person name="Dittberner H."/>
        </authorList>
    </citation>
    <scope>NUCLEOTIDE SEQUENCE [LARGE SCALE GENOMIC DNA]</scope>
</reference>
<dbReference type="EMBL" id="CABITT030000005">
    <property type="protein sequence ID" value="VVB06142.1"/>
    <property type="molecule type" value="Genomic_DNA"/>
</dbReference>
<comment type="caution">
    <text evidence="2">The sequence shown here is derived from an EMBL/GenBank/DDBJ whole genome shotgun (WGS) entry which is preliminary data.</text>
</comment>
<sequence length="238" mass="27380">MQELEEELKGFKQKYSDIEALLEKKKEELKDLKQKCSDTEVLLKKEKAKTKLNNDGDVSSHKETSSVKETIDVNGFQVLPSQVDSVKRIFKKHPNMASEIRTKNQDLRTSCMNVLLNLIKTMCQSLQDLSIDDLGQADNAITYLKISGFKVDWLERKLEEVKEKKMEEEIGETRMQELEKELKGFKQKYSDIEALLEKKKEELKDLKKKCSDTEALLKKEKAKVLAAKAPPLTLDDVV</sequence>
<evidence type="ECO:0000256" key="1">
    <source>
        <dbReference type="SAM" id="Coils"/>
    </source>
</evidence>
<keyword evidence="1" id="KW-0175">Coiled coil</keyword>
<evidence type="ECO:0000313" key="3">
    <source>
        <dbReference type="Proteomes" id="UP000489600"/>
    </source>
</evidence>
<dbReference type="Proteomes" id="UP000489600">
    <property type="component" value="Unassembled WGS sequence"/>
</dbReference>
<gene>
    <name evidence="2" type="ORF">ANE_LOCUS16586</name>
</gene>
<keyword evidence="3" id="KW-1185">Reference proteome</keyword>
<dbReference type="PANTHER" id="PTHR46236:SF11">
    <property type="entry name" value="TRAF-LIKE SUPERFAMILY PROTEIN"/>
    <property type="match status" value="1"/>
</dbReference>
<name>A0A565BXM5_9BRAS</name>
<evidence type="ECO:0000313" key="2">
    <source>
        <dbReference type="EMBL" id="VVB06142.1"/>
    </source>
</evidence>